<evidence type="ECO:0000256" key="4">
    <source>
        <dbReference type="ARBA" id="ARBA00022989"/>
    </source>
</evidence>
<evidence type="ECO:0000313" key="11">
    <source>
        <dbReference type="EMBL" id="MFC4125218.1"/>
    </source>
</evidence>
<keyword evidence="12" id="KW-1185">Reference proteome</keyword>
<feature type="transmembrane region" description="Helical" evidence="10">
    <location>
        <begin position="105"/>
        <end position="133"/>
    </location>
</feature>
<organism evidence="11 12">
    <name type="scientific">Nocardia rhizosphaerae</name>
    <dbReference type="NCBI Taxonomy" id="1691571"/>
    <lineage>
        <taxon>Bacteria</taxon>
        <taxon>Bacillati</taxon>
        <taxon>Actinomycetota</taxon>
        <taxon>Actinomycetes</taxon>
        <taxon>Mycobacteriales</taxon>
        <taxon>Nocardiaceae</taxon>
        <taxon>Nocardia</taxon>
    </lineage>
</organism>
<reference evidence="12" key="1">
    <citation type="journal article" date="2019" name="Int. J. Syst. Evol. Microbiol.">
        <title>The Global Catalogue of Microorganisms (GCM) 10K type strain sequencing project: providing services to taxonomists for standard genome sequencing and annotation.</title>
        <authorList>
            <consortium name="The Broad Institute Genomics Platform"/>
            <consortium name="The Broad Institute Genome Sequencing Center for Infectious Disease"/>
            <person name="Wu L."/>
            <person name="Ma J."/>
        </authorList>
    </citation>
    <scope>NUCLEOTIDE SEQUENCE [LARGE SCALE GENOMIC DNA]</scope>
    <source>
        <strain evidence="12">CGMCC 4.7204</strain>
    </source>
</reference>
<comment type="subcellular location">
    <subcellularLocation>
        <location evidence="1 10">Cell membrane</location>
        <topology evidence="1 10">Multi-pass membrane protein</topology>
    </subcellularLocation>
</comment>
<dbReference type="PANTHER" id="PTHR28259:SF1">
    <property type="entry name" value="FLUORIDE EXPORT PROTEIN 1-RELATED"/>
    <property type="match status" value="1"/>
</dbReference>
<keyword evidence="10" id="KW-0406">Ion transport</keyword>
<comment type="activity regulation">
    <text evidence="10">Na(+) is not transported, but it plays an essential structural role and its presence is essential for fluoride channel function.</text>
</comment>
<evidence type="ECO:0000256" key="7">
    <source>
        <dbReference type="ARBA" id="ARBA00035120"/>
    </source>
</evidence>
<protein>
    <recommendedName>
        <fullName evidence="10">Fluoride-specific ion channel FluC</fullName>
    </recommendedName>
</protein>
<proteinExistence type="inferred from homology"/>
<evidence type="ECO:0000256" key="1">
    <source>
        <dbReference type="ARBA" id="ARBA00004651"/>
    </source>
</evidence>
<keyword evidence="10" id="KW-0915">Sodium</keyword>
<keyword evidence="10" id="KW-0813">Transport</keyword>
<evidence type="ECO:0000256" key="2">
    <source>
        <dbReference type="ARBA" id="ARBA00022475"/>
    </source>
</evidence>
<evidence type="ECO:0000256" key="3">
    <source>
        <dbReference type="ARBA" id="ARBA00022692"/>
    </source>
</evidence>
<evidence type="ECO:0000256" key="10">
    <source>
        <dbReference type="HAMAP-Rule" id="MF_00454"/>
    </source>
</evidence>
<keyword evidence="5 10" id="KW-0472">Membrane</keyword>
<accession>A0ABV8L3E4</accession>
<dbReference type="Pfam" id="PF02537">
    <property type="entry name" value="CRCB"/>
    <property type="match status" value="1"/>
</dbReference>
<evidence type="ECO:0000313" key="12">
    <source>
        <dbReference type="Proteomes" id="UP001595767"/>
    </source>
</evidence>
<keyword evidence="10" id="KW-0479">Metal-binding</keyword>
<feature type="binding site" evidence="10">
    <location>
        <position position="83"/>
    </location>
    <ligand>
        <name>Na(+)</name>
        <dbReference type="ChEBI" id="CHEBI:29101"/>
        <note>structural</note>
    </ligand>
</feature>
<feature type="transmembrane region" description="Helical" evidence="10">
    <location>
        <begin position="75"/>
        <end position="93"/>
    </location>
</feature>
<dbReference type="PANTHER" id="PTHR28259">
    <property type="entry name" value="FLUORIDE EXPORT PROTEIN 1-RELATED"/>
    <property type="match status" value="1"/>
</dbReference>
<comment type="caution">
    <text evidence="11">The sequence shown here is derived from an EMBL/GenBank/DDBJ whole genome shotgun (WGS) entry which is preliminary data.</text>
</comment>
<evidence type="ECO:0000256" key="6">
    <source>
        <dbReference type="ARBA" id="ARBA00023303"/>
    </source>
</evidence>
<keyword evidence="6 10" id="KW-0407">Ion channel</keyword>
<dbReference type="RefSeq" id="WP_378548905.1">
    <property type="nucleotide sequence ID" value="NZ_JBHSBA010000005.1"/>
</dbReference>
<sequence length="143" mass="14723">MATRPAALDPAVLAAISMGGGLGASARFGAGHLWPVRPGDFPWSTFTVNVLGCFAIGVLMVAVTELWQAPRLVRPFLGIGVLGGFTTFSTYSAELRTLFDSGAVVAALSYLGLSVLAGLSAVATAVFATRWVAGARGRPRGNL</sequence>
<feature type="binding site" evidence="10">
    <location>
        <position position="86"/>
    </location>
    <ligand>
        <name>Na(+)</name>
        <dbReference type="ChEBI" id="CHEBI:29101"/>
        <note>structural</note>
    </ligand>
</feature>
<dbReference type="EMBL" id="JBHSBA010000005">
    <property type="protein sequence ID" value="MFC4125218.1"/>
    <property type="molecule type" value="Genomic_DNA"/>
</dbReference>
<dbReference type="HAMAP" id="MF_00454">
    <property type="entry name" value="FluC"/>
    <property type="match status" value="1"/>
</dbReference>
<comment type="similarity">
    <text evidence="7 10">Belongs to the fluoride channel Fluc/FEX (TC 1.A.43) family.</text>
</comment>
<dbReference type="NCBIfam" id="TIGR00494">
    <property type="entry name" value="crcB"/>
    <property type="match status" value="1"/>
</dbReference>
<comment type="function">
    <text evidence="9 10">Fluoride-specific ion channel. Important for reducing fluoride concentration in the cell, thus reducing its toxicity.</text>
</comment>
<keyword evidence="3 10" id="KW-0812">Transmembrane</keyword>
<feature type="transmembrane region" description="Helical" evidence="10">
    <location>
        <begin position="41"/>
        <end position="63"/>
    </location>
</feature>
<evidence type="ECO:0000256" key="8">
    <source>
        <dbReference type="ARBA" id="ARBA00035585"/>
    </source>
</evidence>
<keyword evidence="2 10" id="KW-1003">Cell membrane</keyword>
<evidence type="ECO:0000256" key="5">
    <source>
        <dbReference type="ARBA" id="ARBA00023136"/>
    </source>
</evidence>
<evidence type="ECO:0000256" key="9">
    <source>
        <dbReference type="ARBA" id="ARBA00049940"/>
    </source>
</evidence>
<comment type="catalytic activity">
    <reaction evidence="8">
        <text>fluoride(in) = fluoride(out)</text>
        <dbReference type="Rhea" id="RHEA:76159"/>
        <dbReference type="ChEBI" id="CHEBI:17051"/>
    </reaction>
    <physiologicalReaction direction="left-to-right" evidence="8">
        <dbReference type="Rhea" id="RHEA:76160"/>
    </physiologicalReaction>
</comment>
<dbReference type="Proteomes" id="UP001595767">
    <property type="component" value="Unassembled WGS sequence"/>
</dbReference>
<keyword evidence="4 10" id="KW-1133">Transmembrane helix</keyword>
<gene>
    <name evidence="10 11" type="primary">crcB</name>
    <name evidence="10" type="synonym">fluC</name>
    <name evidence="11" type="ORF">ACFOW8_09800</name>
</gene>
<name>A0ABV8L3E4_9NOCA</name>
<dbReference type="InterPro" id="IPR003691">
    <property type="entry name" value="FluC"/>
</dbReference>